<organism evidence="2 3">
    <name type="scientific">Agromyces atrinae</name>
    <dbReference type="NCBI Taxonomy" id="592376"/>
    <lineage>
        <taxon>Bacteria</taxon>
        <taxon>Bacillati</taxon>
        <taxon>Actinomycetota</taxon>
        <taxon>Actinomycetes</taxon>
        <taxon>Micrococcales</taxon>
        <taxon>Microbacteriaceae</taxon>
        <taxon>Agromyces</taxon>
    </lineage>
</organism>
<dbReference type="EMBL" id="SDPM01000002">
    <property type="protein sequence ID" value="RXZ87567.1"/>
    <property type="molecule type" value="Genomic_DNA"/>
</dbReference>
<evidence type="ECO:0000313" key="2">
    <source>
        <dbReference type="EMBL" id="RXZ87567.1"/>
    </source>
</evidence>
<gene>
    <name evidence="1" type="ORF">BJ972_001441</name>
    <name evidence="2" type="ORF">ESP50_06540</name>
</gene>
<dbReference type="AlphaFoldDB" id="A0A4Q2M8A1"/>
<dbReference type="EMBL" id="JACCBI010000001">
    <property type="protein sequence ID" value="NYD66922.1"/>
    <property type="molecule type" value="Genomic_DNA"/>
</dbReference>
<accession>A0A4Q2M8A1</accession>
<sequence>MRVLLKTTLDCSADVAWRAIRSPAILQEVVTPWLQFTSLEPGGFPAEWPGGRHRMRTTLLGVIPAGDEAVDLSYSTRGDVRIQRDSGGAESGPLAAFHDWDHRIAISPLPDGRTLYRDQLLAEGPIIAWPAAWAFWQWRALRLRALAPGWATHPALR</sequence>
<evidence type="ECO:0000313" key="1">
    <source>
        <dbReference type="EMBL" id="NYD66922.1"/>
    </source>
</evidence>
<reference evidence="1 4" key="2">
    <citation type="submission" date="2020-07" db="EMBL/GenBank/DDBJ databases">
        <title>Sequencing the genomes of 1000 actinobacteria strains.</title>
        <authorList>
            <person name="Klenk H.-P."/>
        </authorList>
    </citation>
    <scope>NUCLEOTIDE SEQUENCE [LARGE SCALE GENOMIC DNA]</scope>
    <source>
        <strain evidence="1 4">DSM 23870</strain>
    </source>
</reference>
<dbReference type="Proteomes" id="UP000581087">
    <property type="component" value="Unassembled WGS sequence"/>
</dbReference>
<reference evidence="2 3" key="1">
    <citation type="submission" date="2019-01" db="EMBL/GenBank/DDBJ databases">
        <title>Agromyces.</title>
        <authorList>
            <person name="Li J."/>
        </authorList>
    </citation>
    <scope>NUCLEOTIDE SEQUENCE [LARGE SCALE GENOMIC DNA]</scope>
    <source>
        <strain evidence="2 3">DSM 23870</strain>
    </source>
</reference>
<name>A0A4Q2M8A1_9MICO</name>
<dbReference type="Proteomes" id="UP000292686">
    <property type="component" value="Unassembled WGS sequence"/>
</dbReference>
<dbReference type="RefSeq" id="WP_129173294.1">
    <property type="nucleotide sequence ID" value="NZ_JACCBI010000001.1"/>
</dbReference>
<protein>
    <recommendedName>
        <fullName evidence="5">SRPBCC family protein</fullName>
    </recommendedName>
</protein>
<evidence type="ECO:0008006" key="5">
    <source>
        <dbReference type="Google" id="ProtNLM"/>
    </source>
</evidence>
<evidence type="ECO:0000313" key="3">
    <source>
        <dbReference type="Proteomes" id="UP000292686"/>
    </source>
</evidence>
<keyword evidence="3" id="KW-1185">Reference proteome</keyword>
<dbReference type="OrthoDB" id="7428016at2"/>
<dbReference type="SUPFAM" id="SSF55961">
    <property type="entry name" value="Bet v1-like"/>
    <property type="match status" value="1"/>
</dbReference>
<proteinExistence type="predicted"/>
<evidence type="ECO:0000313" key="4">
    <source>
        <dbReference type="Proteomes" id="UP000581087"/>
    </source>
</evidence>
<comment type="caution">
    <text evidence="2">The sequence shown here is derived from an EMBL/GenBank/DDBJ whole genome shotgun (WGS) entry which is preliminary data.</text>
</comment>